<feature type="domain" description="TadE-like" evidence="2">
    <location>
        <begin position="25"/>
        <end position="67"/>
    </location>
</feature>
<accession>A0A5C5WCP3</accession>
<feature type="transmembrane region" description="Helical" evidence="1">
    <location>
        <begin position="25"/>
        <end position="46"/>
    </location>
</feature>
<dbReference type="EMBL" id="SJPH01000001">
    <property type="protein sequence ID" value="TWT48676.1"/>
    <property type="molecule type" value="Genomic_DNA"/>
</dbReference>
<keyword evidence="1" id="KW-0472">Membrane</keyword>
<dbReference type="RefSeq" id="WP_146570930.1">
    <property type="nucleotide sequence ID" value="NZ_SJPH01000001.1"/>
</dbReference>
<proteinExistence type="predicted"/>
<comment type="caution">
    <text evidence="3">The sequence shown here is derived from an EMBL/GenBank/DDBJ whole genome shotgun (WGS) entry which is preliminary data.</text>
</comment>
<keyword evidence="1" id="KW-1133">Transmembrane helix</keyword>
<evidence type="ECO:0000313" key="3">
    <source>
        <dbReference type="EMBL" id="TWT48676.1"/>
    </source>
</evidence>
<evidence type="ECO:0000313" key="4">
    <source>
        <dbReference type="Proteomes" id="UP000318995"/>
    </source>
</evidence>
<gene>
    <name evidence="3" type="ORF">Pla111_04510</name>
</gene>
<keyword evidence="4" id="KW-1185">Reference proteome</keyword>
<evidence type="ECO:0000259" key="2">
    <source>
        <dbReference type="Pfam" id="PF07811"/>
    </source>
</evidence>
<reference evidence="3 4" key="1">
    <citation type="submission" date="2019-02" db="EMBL/GenBank/DDBJ databases">
        <title>Deep-cultivation of Planctomycetes and their phenomic and genomic characterization uncovers novel biology.</title>
        <authorList>
            <person name="Wiegand S."/>
            <person name="Jogler M."/>
            <person name="Boedeker C."/>
            <person name="Pinto D."/>
            <person name="Vollmers J."/>
            <person name="Rivas-Marin E."/>
            <person name="Kohn T."/>
            <person name="Peeters S.H."/>
            <person name="Heuer A."/>
            <person name="Rast P."/>
            <person name="Oberbeckmann S."/>
            <person name="Bunk B."/>
            <person name="Jeske O."/>
            <person name="Meyerdierks A."/>
            <person name="Storesund J.E."/>
            <person name="Kallscheuer N."/>
            <person name="Luecker S."/>
            <person name="Lage O.M."/>
            <person name="Pohl T."/>
            <person name="Merkel B.J."/>
            <person name="Hornburger P."/>
            <person name="Mueller R.-W."/>
            <person name="Bruemmer F."/>
            <person name="Labrenz M."/>
            <person name="Spormann A.M."/>
            <person name="Op Den Camp H."/>
            <person name="Overmann J."/>
            <person name="Amann R."/>
            <person name="Jetten M.S.M."/>
            <person name="Mascher T."/>
            <person name="Medema M.H."/>
            <person name="Devos D.P."/>
            <person name="Kaster A.-K."/>
            <person name="Ovreas L."/>
            <person name="Rohde M."/>
            <person name="Galperin M.Y."/>
            <person name="Jogler C."/>
        </authorList>
    </citation>
    <scope>NUCLEOTIDE SEQUENCE [LARGE SCALE GENOMIC DNA]</scope>
    <source>
        <strain evidence="3 4">Pla111</strain>
    </source>
</reference>
<dbReference type="Proteomes" id="UP000318995">
    <property type="component" value="Unassembled WGS sequence"/>
</dbReference>
<dbReference type="AlphaFoldDB" id="A0A5C5WCP3"/>
<keyword evidence="1" id="KW-0812">Transmembrane</keyword>
<evidence type="ECO:0000256" key="1">
    <source>
        <dbReference type="SAM" id="Phobius"/>
    </source>
</evidence>
<organism evidence="3 4">
    <name type="scientific">Botrimarina hoheduenensis</name>
    <dbReference type="NCBI Taxonomy" id="2528000"/>
    <lineage>
        <taxon>Bacteria</taxon>
        <taxon>Pseudomonadati</taxon>
        <taxon>Planctomycetota</taxon>
        <taxon>Planctomycetia</taxon>
        <taxon>Pirellulales</taxon>
        <taxon>Lacipirellulaceae</taxon>
        <taxon>Botrimarina</taxon>
    </lineage>
</organism>
<dbReference type="OrthoDB" id="276644at2"/>
<dbReference type="InterPro" id="IPR012495">
    <property type="entry name" value="TadE-like_dom"/>
</dbReference>
<dbReference type="Pfam" id="PF07811">
    <property type="entry name" value="TadE"/>
    <property type="match status" value="1"/>
</dbReference>
<protein>
    <submittedName>
        <fullName evidence="3">TadE-like protein</fullName>
    </submittedName>
</protein>
<name>A0A5C5WCP3_9BACT</name>
<sequence length="146" mass="15810">MFTPLKIAAARRRSMRRGRMGQRRGAEIVELAFALPIMSIIIFGTLELCEVIFVKQSLAVATYEAGRMAGRPGTNSTMVRDRFENIMNDRRVSGATLTIDPPEVAGATVGQVIRITGAAPVSGNSSSNMVLTGVPDIVEEVVFVRE</sequence>